<organism evidence="2 3">
    <name type="scientific">Allorhizobium terrae</name>
    <dbReference type="NCBI Taxonomy" id="1848972"/>
    <lineage>
        <taxon>Bacteria</taxon>
        <taxon>Pseudomonadati</taxon>
        <taxon>Pseudomonadota</taxon>
        <taxon>Alphaproteobacteria</taxon>
        <taxon>Hyphomicrobiales</taxon>
        <taxon>Rhizobiaceae</taxon>
        <taxon>Rhizobium/Agrobacterium group</taxon>
        <taxon>Allorhizobium</taxon>
    </lineage>
</organism>
<dbReference type="AlphaFoldDB" id="A0A4S4A6J8"/>
<evidence type="ECO:0000313" key="3">
    <source>
        <dbReference type="Proteomes" id="UP000310754"/>
    </source>
</evidence>
<dbReference type="RefSeq" id="WP_146932900.1">
    <property type="nucleotide sequence ID" value="NZ_SSOA01000001.1"/>
</dbReference>
<evidence type="ECO:0000256" key="1">
    <source>
        <dbReference type="SAM" id="Phobius"/>
    </source>
</evidence>
<gene>
    <name evidence="2" type="ORF">E6C51_00305</name>
</gene>
<evidence type="ECO:0000313" key="2">
    <source>
        <dbReference type="EMBL" id="THF53606.1"/>
    </source>
</evidence>
<feature type="transmembrane region" description="Helical" evidence="1">
    <location>
        <begin position="12"/>
        <end position="36"/>
    </location>
</feature>
<sequence>MTEQRSLAQKLVWFAIFWLVGVGIVGAIAASIRLVLMTH</sequence>
<keyword evidence="1" id="KW-0812">Transmembrane</keyword>
<comment type="caution">
    <text evidence="2">The sequence shown here is derived from an EMBL/GenBank/DDBJ whole genome shotgun (WGS) entry which is preliminary data.</text>
</comment>
<protein>
    <submittedName>
        <fullName evidence="2">DUF2474 domain-containing protein</fullName>
    </submittedName>
</protein>
<accession>A0A4S4A6J8</accession>
<dbReference type="EMBL" id="SSOA01000001">
    <property type="protein sequence ID" value="THF53606.1"/>
    <property type="molecule type" value="Genomic_DNA"/>
</dbReference>
<proteinExistence type="predicted"/>
<keyword evidence="3" id="KW-1185">Reference proteome</keyword>
<keyword evidence="1" id="KW-0472">Membrane</keyword>
<dbReference type="Proteomes" id="UP000310754">
    <property type="component" value="Unassembled WGS sequence"/>
</dbReference>
<reference evidence="2 3" key="1">
    <citation type="submission" date="2019-04" db="EMBL/GenBank/DDBJ databases">
        <title>Rhizobium terrae sp. nov., isolated from a paddy soil.</title>
        <authorList>
            <person name="Lin S.-Y."/>
            <person name="Hameed A."/>
            <person name="Huang H.-I."/>
            <person name="Young C.-C."/>
        </authorList>
    </citation>
    <scope>NUCLEOTIDE SEQUENCE [LARGE SCALE GENOMIC DNA]</scope>
    <source>
        <strain evidence="2 3">CC-HIH110</strain>
    </source>
</reference>
<keyword evidence="1" id="KW-1133">Transmembrane helix</keyword>
<name>A0A4S4A6J8_9HYPH</name>